<reference evidence="4" key="1">
    <citation type="submission" date="2016-05" db="EMBL/GenBank/DDBJ databases">
        <authorList>
            <person name="Lavstsen T."/>
            <person name="Jespersen J.S."/>
        </authorList>
    </citation>
    <scope>NUCLEOTIDE SEQUENCE</scope>
    <source>
        <tissue evidence="4">Brain</tissue>
    </source>
</reference>
<keyword evidence="2" id="KW-1133">Transmembrane helix</keyword>
<dbReference type="PANTHER" id="PTHR21184:SF3">
    <property type="entry name" value="PROTEIN FAM151B"/>
    <property type="match status" value="1"/>
</dbReference>
<proteinExistence type="inferred from homology"/>
<dbReference type="AlphaFoldDB" id="A0A1A8R1W1"/>
<evidence type="ECO:0000259" key="3">
    <source>
        <dbReference type="Pfam" id="PF10223"/>
    </source>
</evidence>
<evidence type="ECO:0000256" key="2">
    <source>
        <dbReference type="SAM" id="Phobius"/>
    </source>
</evidence>
<name>A0A1A8R1W1_9TELE</name>
<reference evidence="4" key="2">
    <citation type="submission" date="2016-06" db="EMBL/GenBank/DDBJ databases">
        <title>The genome of a short-lived fish provides insights into sex chromosome evolution and the genetic control of aging.</title>
        <authorList>
            <person name="Reichwald K."/>
            <person name="Felder M."/>
            <person name="Petzold A."/>
            <person name="Koch P."/>
            <person name="Groth M."/>
            <person name="Platzer M."/>
        </authorList>
    </citation>
    <scope>NUCLEOTIDE SEQUENCE</scope>
    <source>
        <tissue evidence="4">Brain</tissue>
    </source>
</reference>
<dbReference type="GO" id="GO:0005615">
    <property type="term" value="C:extracellular space"/>
    <property type="evidence" value="ECO:0007669"/>
    <property type="project" value="TreeGrafter"/>
</dbReference>
<dbReference type="InterPro" id="IPR019356">
    <property type="entry name" value="Menorin_dom"/>
</dbReference>
<keyword evidence="2" id="KW-0812">Transmembrane</keyword>
<evidence type="ECO:0000256" key="1">
    <source>
        <dbReference type="ARBA" id="ARBA00044953"/>
    </source>
</evidence>
<protein>
    <submittedName>
        <fullName evidence="4">Family with sequence similarity 151, member B</fullName>
    </submittedName>
</protein>
<comment type="similarity">
    <text evidence="1">Belongs to the menorin family.</text>
</comment>
<dbReference type="Pfam" id="PF10223">
    <property type="entry name" value="Menorin_N"/>
    <property type="match status" value="1"/>
</dbReference>
<feature type="transmembrane region" description="Helical" evidence="2">
    <location>
        <begin position="42"/>
        <end position="63"/>
    </location>
</feature>
<gene>
    <name evidence="4" type="primary">FAM151B</name>
</gene>
<accession>A0A1A8R1W1</accession>
<dbReference type="EMBL" id="HAEH01014392">
    <property type="protein sequence ID" value="SBR99946.1"/>
    <property type="molecule type" value="Transcribed_RNA"/>
</dbReference>
<feature type="transmembrane region" description="Helical" evidence="2">
    <location>
        <begin position="6"/>
        <end position="30"/>
    </location>
</feature>
<evidence type="ECO:0000313" key="4">
    <source>
        <dbReference type="EMBL" id="SBR99946.1"/>
    </source>
</evidence>
<feature type="domain" description="Menorin-like" evidence="3">
    <location>
        <begin position="153"/>
        <end position="385"/>
    </location>
</feature>
<sequence>MRKHGFIISLSMLIQHLVCINISMSTILMIQMQNQYCFNVSLRSGIFFYLFANLPNMAALFTYEAVLPARRTESGDSLTATETTLFRCNHSPTRPGSLWFGFCDTYKVIFTQKRLSDDRRCSSRSSVITVRLETMCDQTLEFFWNRKQLTRRDAAEVSWSHAVNSRRALTRALTGPSHMIEADVIMRGRDPKEPIMAHPPDSDSDITLREWLEQVKVTNKGLKLDFKSLEAVPPSLTLLKEVLAEPSCPVWINADILSGPGGKARPLEPQAFLSAVSGLPGHIVLSLGWTTGWTAATENPGYDWNMVHVMERICRDLKHPVTFPVRAALLAQSFPQLSWLLQQSDRYTLTVWTGRSDAFTLQDLLHYKAEFDISRIYYDLPDPLRVELCTTSQDDP</sequence>
<keyword evidence="2" id="KW-0472">Membrane</keyword>
<organism evidence="4">
    <name type="scientific">Nothobranchius rachovii</name>
    <name type="common">bluefin notho</name>
    <dbReference type="NCBI Taxonomy" id="451742"/>
    <lineage>
        <taxon>Eukaryota</taxon>
        <taxon>Metazoa</taxon>
        <taxon>Chordata</taxon>
        <taxon>Craniata</taxon>
        <taxon>Vertebrata</taxon>
        <taxon>Euteleostomi</taxon>
        <taxon>Actinopterygii</taxon>
        <taxon>Neopterygii</taxon>
        <taxon>Teleostei</taxon>
        <taxon>Neoteleostei</taxon>
        <taxon>Acanthomorphata</taxon>
        <taxon>Ovalentaria</taxon>
        <taxon>Atherinomorphae</taxon>
        <taxon>Cyprinodontiformes</taxon>
        <taxon>Nothobranchiidae</taxon>
        <taxon>Nothobranchius</taxon>
    </lineage>
</organism>
<dbReference type="PANTHER" id="PTHR21184">
    <property type="entry name" value="MENORIN (DENDRITIC BRANCHING PROTEIN)"/>
    <property type="match status" value="1"/>
</dbReference>